<evidence type="ECO:0000259" key="14">
    <source>
        <dbReference type="PROSITE" id="PS50102"/>
    </source>
</evidence>
<dbReference type="EC" id="2.3.2.27" evidence="4"/>
<evidence type="ECO:0000256" key="4">
    <source>
        <dbReference type="ARBA" id="ARBA00012483"/>
    </source>
</evidence>
<dbReference type="SUPFAM" id="SSF49599">
    <property type="entry name" value="TRAF domain-like"/>
    <property type="match status" value="1"/>
</dbReference>
<dbReference type="GO" id="GO:0003723">
    <property type="term" value="F:RNA binding"/>
    <property type="evidence" value="ECO:0007669"/>
    <property type="project" value="UniProtKB-UniRule"/>
</dbReference>
<feature type="compositionally biased region" description="Acidic residues" evidence="13">
    <location>
        <begin position="513"/>
        <end position="528"/>
    </location>
</feature>
<evidence type="ECO:0000256" key="11">
    <source>
        <dbReference type="PROSITE-ProRule" id="PRU00176"/>
    </source>
</evidence>
<sequence length="551" mass="61210">MSFETHALASHSWDTENLIPFVFDSSQLFSMRLAKKKTTVFQEEGDLVVVQSFKGAHGSVCVTVSCIAPMSLNAYITLKLGLMVKIILKAVAAPAAIEATNPLNEGPRELSDEFDTKLNLENQNEESDEKMHVEADDSSSSDDSNDEEEEEPIVNPQPPRPTTTGGSRTLFVANLAFNVKKSDIKEFFQEAGEVVDVKFAMGPDDCSFRGFGHILFASPEEAQNAPGFHRRTLLGREICLDMVPESSQISVNGNVDGDEVIVPEARSGTLLDLDLLDCPVCCLALTQHVFQCDNGHIACSSCCLKLRNKCPACALPIGNNRCRIMERIVESVAVPCPNAKHGCTEKFSYGKELAHEKECGFALCYCPAPNCNYAGVYKDLYTHYDANHKDTDNRFESGTPHHTHLRTDSKIAVLQEYKDGPLVVLQCFEFPQGMSVTVNCIAPSAPGLAKFSFDLTYWTGRHTVTFGSTEMNRIQRVSFQTPEEDFMSIPSYLTPPAMVRFFCICIRRLEEESGEAGEEEEEEADEVDVVNNVRRSTREKKTNSRYQNKVK</sequence>
<dbReference type="InterPro" id="IPR000504">
    <property type="entry name" value="RRM_dom"/>
</dbReference>
<comment type="caution">
    <text evidence="16">The sequence shown here is derived from an EMBL/GenBank/DDBJ whole genome shotgun (WGS) entry which is preliminary data.</text>
</comment>
<dbReference type="AlphaFoldDB" id="A0A8X8B5I7"/>
<evidence type="ECO:0000259" key="15">
    <source>
        <dbReference type="PROSITE" id="PS51081"/>
    </source>
</evidence>
<keyword evidence="8" id="KW-0833">Ubl conjugation pathway</keyword>
<gene>
    <name evidence="16" type="ORF">Bca52824_015260</name>
</gene>
<keyword evidence="17" id="KW-1185">Reference proteome</keyword>
<dbReference type="Pfam" id="PF00076">
    <property type="entry name" value="RRM_1"/>
    <property type="match status" value="1"/>
</dbReference>
<evidence type="ECO:0000256" key="8">
    <source>
        <dbReference type="ARBA" id="ARBA00022786"/>
    </source>
</evidence>
<evidence type="ECO:0000256" key="7">
    <source>
        <dbReference type="ARBA" id="ARBA00022771"/>
    </source>
</evidence>
<feature type="domain" description="SIAH-type" evidence="15">
    <location>
        <begin position="331"/>
        <end position="389"/>
    </location>
</feature>
<evidence type="ECO:0000256" key="2">
    <source>
        <dbReference type="ARBA" id="ARBA00004906"/>
    </source>
</evidence>
<keyword evidence="6" id="KW-0479">Metal-binding</keyword>
<keyword evidence="5" id="KW-0808">Transferase</keyword>
<organism evidence="16 17">
    <name type="scientific">Brassica carinata</name>
    <name type="common">Ethiopian mustard</name>
    <name type="synonym">Abyssinian cabbage</name>
    <dbReference type="NCBI Taxonomy" id="52824"/>
    <lineage>
        <taxon>Eukaryota</taxon>
        <taxon>Viridiplantae</taxon>
        <taxon>Streptophyta</taxon>
        <taxon>Embryophyta</taxon>
        <taxon>Tracheophyta</taxon>
        <taxon>Spermatophyta</taxon>
        <taxon>Magnoliopsida</taxon>
        <taxon>eudicotyledons</taxon>
        <taxon>Gunneridae</taxon>
        <taxon>Pentapetalae</taxon>
        <taxon>rosids</taxon>
        <taxon>malvids</taxon>
        <taxon>Brassicales</taxon>
        <taxon>Brassicaceae</taxon>
        <taxon>Brassiceae</taxon>
        <taxon>Brassica</taxon>
    </lineage>
</organism>
<dbReference type="PROSITE" id="PS51081">
    <property type="entry name" value="ZF_SIAH"/>
    <property type="match status" value="1"/>
</dbReference>
<dbReference type="InterPro" id="IPR035979">
    <property type="entry name" value="RBD_domain_sf"/>
</dbReference>
<dbReference type="InterPro" id="IPR049548">
    <property type="entry name" value="Sina-like_RING"/>
</dbReference>
<protein>
    <recommendedName>
        <fullName evidence="4">RING-type E3 ubiquitin transferase</fullName>
        <ecNumber evidence="4">2.3.2.27</ecNumber>
    </recommendedName>
</protein>
<dbReference type="EMBL" id="JAAMPC010000003">
    <property type="protein sequence ID" value="KAG2322047.1"/>
    <property type="molecule type" value="Genomic_DNA"/>
</dbReference>
<evidence type="ECO:0000256" key="5">
    <source>
        <dbReference type="ARBA" id="ARBA00022679"/>
    </source>
</evidence>
<dbReference type="Pfam" id="PF21361">
    <property type="entry name" value="Sina_ZnF"/>
    <property type="match status" value="1"/>
</dbReference>
<dbReference type="PROSITE" id="PS50102">
    <property type="entry name" value="RRM"/>
    <property type="match status" value="1"/>
</dbReference>
<dbReference type="InterPro" id="IPR013010">
    <property type="entry name" value="Znf_SIAH"/>
</dbReference>
<keyword evidence="11" id="KW-0694">RNA-binding</keyword>
<dbReference type="Pfam" id="PF21362">
    <property type="entry name" value="Sina_RING"/>
    <property type="match status" value="1"/>
</dbReference>
<feature type="compositionally biased region" description="Acidic residues" evidence="13">
    <location>
        <begin position="136"/>
        <end position="152"/>
    </location>
</feature>
<name>A0A8X8B5I7_BRACI</name>
<keyword evidence="9" id="KW-0862">Zinc</keyword>
<evidence type="ECO:0000256" key="10">
    <source>
        <dbReference type="ARBA" id="ARBA00024004"/>
    </source>
</evidence>
<feature type="region of interest" description="Disordered" evidence="13">
    <location>
        <begin position="513"/>
        <end position="551"/>
    </location>
</feature>
<evidence type="ECO:0000256" key="1">
    <source>
        <dbReference type="ARBA" id="ARBA00000900"/>
    </source>
</evidence>
<accession>A0A8X8B5I7</accession>
<feature type="region of interest" description="Disordered" evidence="13">
    <location>
        <begin position="123"/>
        <end position="167"/>
    </location>
</feature>
<dbReference type="GO" id="GO:0061630">
    <property type="term" value="F:ubiquitin protein ligase activity"/>
    <property type="evidence" value="ECO:0007669"/>
    <property type="project" value="UniProtKB-EC"/>
</dbReference>
<dbReference type="SUPFAM" id="SSF54928">
    <property type="entry name" value="RNA-binding domain, RBD"/>
    <property type="match status" value="1"/>
</dbReference>
<dbReference type="Gene3D" id="3.30.70.330">
    <property type="match status" value="1"/>
</dbReference>
<dbReference type="InterPro" id="IPR012677">
    <property type="entry name" value="Nucleotide-bd_a/b_plait_sf"/>
</dbReference>
<evidence type="ECO:0000256" key="9">
    <source>
        <dbReference type="ARBA" id="ARBA00022833"/>
    </source>
</evidence>
<feature type="domain" description="RRM" evidence="14">
    <location>
        <begin position="168"/>
        <end position="245"/>
    </location>
</feature>
<evidence type="ECO:0000256" key="3">
    <source>
        <dbReference type="ARBA" id="ARBA00009119"/>
    </source>
</evidence>
<comment type="catalytic activity">
    <reaction evidence="1">
        <text>S-ubiquitinyl-[E2 ubiquitin-conjugating enzyme]-L-cysteine + [acceptor protein]-L-lysine = [E2 ubiquitin-conjugating enzyme]-L-cysteine + N(6)-ubiquitinyl-[acceptor protein]-L-lysine.</text>
        <dbReference type="EC" id="2.3.2.27"/>
    </reaction>
</comment>
<dbReference type="InterPro" id="IPR044286">
    <property type="entry name" value="SINL_plant"/>
</dbReference>
<dbReference type="InterPro" id="IPR013083">
    <property type="entry name" value="Znf_RING/FYVE/PHD"/>
</dbReference>
<dbReference type="OrthoDB" id="4788989at2759"/>
<evidence type="ECO:0000256" key="13">
    <source>
        <dbReference type="SAM" id="MobiDB-lite"/>
    </source>
</evidence>
<dbReference type="GO" id="GO:0008270">
    <property type="term" value="F:zinc ion binding"/>
    <property type="evidence" value="ECO:0007669"/>
    <property type="project" value="UniProtKB-KW"/>
</dbReference>
<keyword evidence="7 12" id="KW-0863">Zinc-finger</keyword>
<dbReference type="Proteomes" id="UP000886595">
    <property type="component" value="Unassembled WGS sequence"/>
</dbReference>
<dbReference type="PANTHER" id="PTHR46632">
    <property type="entry name" value="E3 UBIQUITIN-PROTEIN LIGASE SINA-LIKE 4"/>
    <property type="match status" value="1"/>
</dbReference>
<dbReference type="Gene3D" id="3.30.40.10">
    <property type="entry name" value="Zinc/RING finger domain, C3HC4 (zinc finger)"/>
    <property type="match status" value="1"/>
</dbReference>
<dbReference type="SMART" id="SM00360">
    <property type="entry name" value="RRM"/>
    <property type="match status" value="1"/>
</dbReference>
<proteinExistence type="inferred from homology"/>
<comment type="pathway">
    <text evidence="2">Protein modification; protein ubiquitination.</text>
</comment>
<evidence type="ECO:0000256" key="12">
    <source>
        <dbReference type="PROSITE-ProRule" id="PRU00455"/>
    </source>
</evidence>
<dbReference type="CDD" id="cd16571">
    <property type="entry name" value="RING-HC_SIAHs"/>
    <property type="match status" value="1"/>
</dbReference>
<comment type="function">
    <text evidence="10">E3 ubiquitin-protein ligase that mediates ubiquitination and subsequent proteasomal degradation of target proteins. E3 ubiquitin ligases accept ubiquitin from an E2 ubiquitin-conjugating enzyme in the form of a thioester and then directly transfers the ubiquitin to targeted substrates. It probably triggers the ubiquitin-mediated degradation of different substrates.</text>
</comment>
<evidence type="ECO:0000313" key="17">
    <source>
        <dbReference type="Proteomes" id="UP000886595"/>
    </source>
</evidence>
<comment type="similarity">
    <text evidence="3">Belongs to the SINA (Seven in absentia) family.</text>
</comment>
<evidence type="ECO:0000313" key="16">
    <source>
        <dbReference type="EMBL" id="KAG2322047.1"/>
    </source>
</evidence>
<reference evidence="16 17" key="1">
    <citation type="submission" date="2020-02" db="EMBL/GenBank/DDBJ databases">
        <authorList>
            <person name="Ma Q."/>
            <person name="Huang Y."/>
            <person name="Song X."/>
            <person name="Pei D."/>
        </authorList>
    </citation>
    <scope>NUCLEOTIDE SEQUENCE [LARGE SCALE GENOMIC DNA]</scope>
    <source>
        <strain evidence="16">Sxm20200214</strain>
        <tissue evidence="16">Leaf</tissue>
    </source>
</reference>
<dbReference type="PANTHER" id="PTHR46632:SF25">
    <property type="entry name" value="RING-TYPE E3 UBIQUITIN TRANSFERASE"/>
    <property type="match status" value="1"/>
</dbReference>
<evidence type="ECO:0000256" key="6">
    <source>
        <dbReference type="ARBA" id="ARBA00022723"/>
    </source>
</evidence>